<feature type="transmembrane region" description="Helical" evidence="1">
    <location>
        <begin position="157"/>
        <end position="175"/>
    </location>
</feature>
<evidence type="ECO:0000313" key="3">
    <source>
        <dbReference type="Proteomes" id="UP000273811"/>
    </source>
</evidence>
<dbReference type="OrthoDB" id="1821221at2"/>
<dbReference type="AlphaFoldDB" id="A0A443INX4"/>
<feature type="transmembrane region" description="Helical" evidence="1">
    <location>
        <begin position="414"/>
        <end position="434"/>
    </location>
</feature>
<name>A0A443INX4_9BACI</name>
<dbReference type="RefSeq" id="WP_128205409.1">
    <property type="nucleotide sequence ID" value="NZ_CP126113.1"/>
</dbReference>
<sequence>MDLDSKHNKAVSKNYFAALFFLFFLFLAINTPLTGDDWTWGTERGIERLKNYFSNYNGRYVSNILEILLTRYDLLRYFTLTIFSTLLVYTIGKLTSRETKGIHLPLSFVLILLIPVSVFAQTFGWTAGFVNYVPSLVLLLIYLIVVQNIYDDKTPTYSKMAIVFIVPLGILTALIVEHVTLFALFTSGYVIVYTYVKHKKFLAFHIAYLASLLFGSLIMFSNGAYWNVLSGNDSYRTIRNGAKENTDLINRISDVYSGSMHKYLFFDNIPINLFLGIMVIILIVRFTSKSNWMNYILRPILLVSIIGFLIYGLFFKSILGNNFLQHYTNDFEALFSIIFFVSIVVAVIFYVNNRAFKWRTLYYLSGVVLLSAPFVFITPYGPRAALASVVFLILAALELFAYNSSLSSWSAKSIFKPLIPAILVLIIGYSYVFATIGQTNKERIALLKKEVHAGRDIIYLPDLPFNQFLWMSSPPNKHFNKMYKRFYEVPEKTTVKFVPYEDWLQDKNAQ</sequence>
<feature type="transmembrane region" description="Helical" evidence="1">
    <location>
        <begin position="263"/>
        <end position="284"/>
    </location>
</feature>
<dbReference type="Pfam" id="PF19528">
    <property type="entry name" value="DUF6056"/>
    <property type="match status" value="1"/>
</dbReference>
<keyword evidence="1" id="KW-0812">Transmembrane</keyword>
<feature type="transmembrane region" description="Helical" evidence="1">
    <location>
        <begin position="203"/>
        <end position="226"/>
    </location>
</feature>
<reference evidence="2" key="1">
    <citation type="submission" date="2018-12" db="EMBL/GenBank/DDBJ databases">
        <authorList>
            <person name="Sun L."/>
            <person name="Chen Z."/>
        </authorList>
    </citation>
    <scope>NUCLEOTIDE SEQUENCE [LARGE SCALE GENOMIC DNA]</scope>
    <source>
        <strain evidence="2">DSM 16012</strain>
    </source>
</reference>
<feature type="transmembrane region" description="Helical" evidence="1">
    <location>
        <begin position="334"/>
        <end position="353"/>
    </location>
</feature>
<feature type="transmembrane region" description="Helical" evidence="1">
    <location>
        <begin position="129"/>
        <end position="150"/>
    </location>
</feature>
<keyword evidence="1" id="KW-0472">Membrane</keyword>
<dbReference type="Proteomes" id="UP000273811">
    <property type="component" value="Unassembled WGS sequence"/>
</dbReference>
<proteinExistence type="predicted"/>
<feature type="transmembrane region" description="Helical" evidence="1">
    <location>
        <begin position="360"/>
        <end position="378"/>
    </location>
</feature>
<comment type="caution">
    <text evidence="2">The sequence shown here is derived from an EMBL/GenBank/DDBJ whole genome shotgun (WGS) entry which is preliminary data.</text>
</comment>
<organism evidence="2 3">
    <name type="scientific">Siminovitchia fortis</name>
    <dbReference type="NCBI Taxonomy" id="254758"/>
    <lineage>
        <taxon>Bacteria</taxon>
        <taxon>Bacillati</taxon>
        <taxon>Bacillota</taxon>
        <taxon>Bacilli</taxon>
        <taxon>Bacillales</taxon>
        <taxon>Bacillaceae</taxon>
        <taxon>Siminovitchia</taxon>
    </lineage>
</organism>
<feature type="transmembrane region" description="Helical" evidence="1">
    <location>
        <begin position="384"/>
        <end position="402"/>
    </location>
</feature>
<keyword evidence="3" id="KW-1185">Reference proteome</keyword>
<evidence type="ECO:0000256" key="1">
    <source>
        <dbReference type="SAM" id="Phobius"/>
    </source>
</evidence>
<feature type="transmembrane region" description="Helical" evidence="1">
    <location>
        <begin position="296"/>
        <end position="314"/>
    </location>
</feature>
<protein>
    <submittedName>
        <fullName evidence="2">Uncharacterized protein</fullName>
    </submittedName>
</protein>
<feature type="transmembrane region" description="Helical" evidence="1">
    <location>
        <begin position="104"/>
        <end position="123"/>
    </location>
</feature>
<gene>
    <name evidence="2" type="ORF">D4N35_012140</name>
</gene>
<evidence type="ECO:0000313" key="2">
    <source>
        <dbReference type="EMBL" id="RWR08075.1"/>
    </source>
</evidence>
<keyword evidence="1" id="KW-1133">Transmembrane helix</keyword>
<feature type="transmembrane region" description="Helical" evidence="1">
    <location>
        <begin position="74"/>
        <end position="92"/>
    </location>
</feature>
<dbReference type="EMBL" id="QYTU02000027">
    <property type="protein sequence ID" value="RWR08075.1"/>
    <property type="molecule type" value="Genomic_DNA"/>
</dbReference>
<dbReference type="InterPro" id="IPR045691">
    <property type="entry name" value="DUF6056"/>
</dbReference>
<accession>A0A443INX4</accession>